<proteinExistence type="predicted"/>
<sequence>MNSRKRQWLIESDHSLFQVNSEIKATGNALVFHTEAASKMPLCSRTEVVRAWHRAEELSTPLSMPSG</sequence>
<evidence type="ECO:0000313" key="1">
    <source>
        <dbReference type="EMBL" id="KAL1261986.1"/>
    </source>
</evidence>
<name>A0ABR3MCF9_9TELE</name>
<protein>
    <submittedName>
        <fullName evidence="1">Uncharacterized protein</fullName>
    </submittedName>
</protein>
<organism evidence="1 2">
    <name type="scientific">Cirrhinus molitorella</name>
    <name type="common">mud carp</name>
    <dbReference type="NCBI Taxonomy" id="172907"/>
    <lineage>
        <taxon>Eukaryota</taxon>
        <taxon>Metazoa</taxon>
        <taxon>Chordata</taxon>
        <taxon>Craniata</taxon>
        <taxon>Vertebrata</taxon>
        <taxon>Euteleostomi</taxon>
        <taxon>Actinopterygii</taxon>
        <taxon>Neopterygii</taxon>
        <taxon>Teleostei</taxon>
        <taxon>Ostariophysi</taxon>
        <taxon>Cypriniformes</taxon>
        <taxon>Cyprinidae</taxon>
        <taxon>Labeoninae</taxon>
        <taxon>Labeonini</taxon>
        <taxon>Cirrhinus</taxon>
    </lineage>
</organism>
<comment type="caution">
    <text evidence="1">The sequence shown here is derived from an EMBL/GenBank/DDBJ whole genome shotgun (WGS) entry which is preliminary data.</text>
</comment>
<dbReference type="Proteomes" id="UP001558613">
    <property type="component" value="Unassembled WGS sequence"/>
</dbReference>
<keyword evidence="2" id="KW-1185">Reference proteome</keyword>
<dbReference type="EMBL" id="JAYMGO010000014">
    <property type="protein sequence ID" value="KAL1261986.1"/>
    <property type="molecule type" value="Genomic_DNA"/>
</dbReference>
<reference evidence="1 2" key="1">
    <citation type="submission" date="2023-09" db="EMBL/GenBank/DDBJ databases">
        <authorList>
            <person name="Wang M."/>
        </authorList>
    </citation>
    <scope>NUCLEOTIDE SEQUENCE [LARGE SCALE GENOMIC DNA]</scope>
    <source>
        <strain evidence="1">GT-2023</strain>
        <tissue evidence="1">Liver</tissue>
    </source>
</reference>
<gene>
    <name evidence="1" type="ORF">QQF64_007251</name>
</gene>
<evidence type="ECO:0000313" key="2">
    <source>
        <dbReference type="Proteomes" id="UP001558613"/>
    </source>
</evidence>
<accession>A0ABR3MCF9</accession>